<keyword evidence="4" id="KW-0507">mRNA processing</keyword>
<protein>
    <recommendedName>
        <fullName evidence="12">2',5'-phosphodiesterase 12</fullName>
    </recommendedName>
    <alternativeName>
        <fullName evidence="13">Mitochondrial deadenylase</fullName>
    </alternativeName>
</protein>
<comment type="subcellular location">
    <subcellularLocation>
        <location evidence="2">Mitochondrion matrix</location>
    </subcellularLocation>
</comment>
<evidence type="ECO:0000256" key="4">
    <source>
        <dbReference type="ARBA" id="ARBA00022664"/>
    </source>
</evidence>
<evidence type="ECO:0000256" key="2">
    <source>
        <dbReference type="ARBA" id="ARBA00004305"/>
    </source>
</evidence>
<keyword evidence="5" id="KW-0540">Nuclease</keyword>
<sequence>MIFARFATPKLVHLTLHFRITMSSAAIAAEKLAYVNYDSESSRLRLSFKYASGDLAERQYTLNRDSAEELRVVLGRIALNITNVEEGKKKRKRKKDGSSNDDASKVDLRPELSVSLEHDGLPVSGDVANGDAWKNGSILQIGEQRYVIAVNAPTVRSVRLPKYFMVGFPAYVHIELENCSLCDWKLTWYMSVTKGRKPPSDEVRKVNNILFVNTHQCAPFLTPAASDIGRHVLLILTPYAGEGMPVEVVSTSTVEAGPGICPFEVRQYFTPFFTAPGRFRCISYNLLADVYADTKFTRSELFPYCAAHALDLSYRKQLLVKELLGYKGDLMCLQEVDRRVFQHDLKPILGDHGFSGYYTEKCSPMAEGVACFYRLSKFRALHERSIVLATEMTQEPVLSDILASINKNEQLRDRILNLPTALQILLLEPLEMPGRLLLVANTHLYYHPDSDHIRLLQAYCCIRLVEWLQGKYTEEYGVVPAVIFAGDFNSCPAYGVYQLMTCGYVPPDSRDWCSNLEEAVVGLEARQQIPLASACGIPSYTNYTKGFQGCLDYIFYDYMQLVREHVVPMPTHEQVTQEEALPSSHFPSDHVAQIATLRWL</sequence>
<evidence type="ECO:0000256" key="10">
    <source>
        <dbReference type="ARBA" id="ARBA00022946"/>
    </source>
</evidence>
<dbReference type="FunFam" id="3.60.10.10:FF:000018">
    <property type="entry name" value="2',5'-phosphodiesterase 12"/>
    <property type="match status" value="1"/>
</dbReference>
<evidence type="ECO:0000256" key="3">
    <source>
        <dbReference type="ARBA" id="ARBA00022553"/>
    </source>
</evidence>
<keyword evidence="8" id="KW-0269">Exonuclease</keyword>
<keyword evidence="9" id="KW-0460">Magnesium</keyword>
<evidence type="ECO:0000256" key="7">
    <source>
        <dbReference type="ARBA" id="ARBA00022801"/>
    </source>
</evidence>
<reference evidence="16" key="1">
    <citation type="journal article" date="2016" name="Ticks Tick Borne Dis.">
        <title>De novo assembly and annotation of the salivary gland transcriptome of Rhipicephalus appendiculatus male and female ticks during blood feeding.</title>
        <authorList>
            <person name="de Castro M.H."/>
            <person name="de Klerk D."/>
            <person name="Pienaar R."/>
            <person name="Latif A.A."/>
            <person name="Rees D.J."/>
            <person name="Mans B.J."/>
        </authorList>
    </citation>
    <scope>NUCLEOTIDE SEQUENCE</scope>
    <source>
        <tissue evidence="16">Salivary glands</tissue>
    </source>
</reference>
<dbReference type="Pfam" id="PF03372">
    <property type="entry name" value="Exo_endo_phos"/>
    <property type="match status" value="1"/>
</dbReference>
<evidence type="ECO:0000313" key="16">
    <source>
        <dbReference type="EMBL" id="JAP80119.1"/>
    </source>
</evidence>
<dbReference type="Gene3D" id="3.60.10.10">
    <property type="entry name" value="Endonuclease/exonuclease/phosphatase"/>
    <property type="match status" value="1"/>
</dbReference>
<keyword evidence="10" id="KW-0809">Transit peptide</keyword>
<dbReference type="PANTHER" id="PTHR12121">
    <property type="entry name" value="CARBON CATABOLITE REPRESSOR PROTEIN 4"/>
    <property type="match status" value="1"/>
</dbReference>
<dbReference type="EMBL" id="GEDV01008438">
    <property type="protein sequence ID" value="JAP80119.1"/>
    <property type="molecule type" value="Transcribed_RNA"/>
</dbReference>
<dbReference type="GO" id="GO:0000288">
    <property type="term" value="P:nuclear-transcribed mRNA catabolic process, deadenylation-dependent decay"/>
    <property type="evidence" value="ECO:0007669"/>
    <property type="project" value="TreeGrafter"/>
</dbReference>
<evidence type="ECO:0000256" key="1">
    <source>
        <dbReference type="ARBA" id="ARBA00001946"/>
    </source>
</evidence>
<evidence type="ECO:0000256" key="12">
    <source>
        <dbReference type="ARBA" id="ARBA00072755"/>
    </source>
</evidence>
<dbReference type="Pfam" id="PF21171">
    <property type="entry name" value="PDE12-like_N"/>
    <property type="match status" value="1"/>
</dbReference>
<comment type="cofactor">
    <cofactor evidence="1">
        <name>Mg(2+)</name>
        <dbReference type="ChEBI" id="CHEBI:18420"/>
    </cofactor>
</comment>
<feature type="domain" description="Endonuclease/exonuclease/phosphatase" evidence="14">
    <location>
        <begin position="283"/>
        <end position="590"/>
    </location>
</feature>
<evidence type="ECO:0000256" key="6">
    <source>
        <dbReference type="ARBA" id="ARBA00022723"/>
    </source>
</evidence>
<evidence type="ECO:0000256" key="13">
    <source>
        <dbReference type="ARBA" id="ARBA00083541"/>
    </source>
</evidence>
<dbReference type="InterPro" id="IPR005135">
    <property type="entry name" value="Endo/exonuclease/phosphatase"/>
</dbReference>
<dbReference type="InterPro" id="IPR050410">
    <property type="entry name" value="CCR4/nocturin_mRNA_transcr"/>
</dbReference>
<dbReference type="InterPro" id="IPR036691">
    <property type="entry name" value="Endo/exonu/phosph_ase_sf"/>
</dbReference>
<dbReference type="PANTHER" id="PTHR12121:SF37">
    <property type="entry name" value="2',5'-PHOSPHODIESTERASE 12"/>
    <property type="match status" value="1"/>
</dbReference>
<evidence type="ECO:0000259" key="14">
    <source>
        <dbReference type="Pfam" id="PF03372"/>
    </source>
</evidence>
<dbReference type="AlphaFoldDB" id="A0A131YLD4"/>
<evidence type="ECO:0000256" key="5">
    <source>
        <dbReference type="ARBA" id="ARBA00022722"/>
    </source>
</evidence>
<dbReference type="InterPro" id="IPR048821">
    <property type="entry name" value="PDE12-like_N"/>
</dbReference>
<proteinExistence type="predicted"/>
<keyword evidence="11" id="KW-0496">Mitochondrion</keyword>
<evidence type="ECO:0000256" key="9">
    <source>
        <dbReference type="ARBA" id="ARBA00022842"/>
    </source>
</evidence>
<organism evidence="16">
    <name type="scientific">Rhipicephalus appendiculatus</name>
    <name type="common">Brown ear tick</name>
    <dbReference type="NCBI Taxonomy" id="34631"/>
    <lineage>
        <taxon>Eukaryota</taxon>
        <taxon>Metazoa</taxon>
        <taxon>Ecdysozoa</taxon>
        <taxon>Arthropoda</taxon>
        <taxon>Chelicerata</taxon>
        <taxon>Arachnida</taxon>
        <taxon>Acari</taxon>
        <taxon>Parasitiformes</taxon>
        <taxon>Ixodida</taxon>
        <taxon>Ixodoidea</taxon>
        <taxon>Ixodidae</taxon>
        <taxon>Rhipicephalinae</taxon>
        <taxon>Rhipicephalus</taxon>
        <taxon>Rhipicephalus</taxon>
    </lineage>
</organism>
<dbReference type="GO" id="GO:0046872">
    <property type="term" value="F:metal ion binding"/>
    <property type="evidence" value="ECO:0007669"/>
    <property type="project" value="UniProtKB-KW"/>
</dbReference>
<keyword evidence="6" id="KW-0479">Metal-binding</keyword>
<accession>A0A131YLD4</accession>
<dbReference type="SUPFAM" id="SSF56219">
    <property type="entry name" value="DNase I-like"/>
    <property type="match status" value="1"/>
</dbReference>
<keyword evidence="7" id="KW-0378">Hydrolase</keyword>
<evidence type="ECO:0000256" key="8">
    <source>
        <dbReference type="ARBA" id="ARBA00022839"/>
    </source>
</evidence>
<dbReference type="GO" id="GO:0005759">
    <property type="term" value="C:mitochondrial matrix"/>
    <property type="evidence" value="ECO:0007669"/>
    <property type="project" value="UniProtKB-SubCell"/>
</dbReference>
<evidence type="ECO:0000256" key="11">
    <source>
        <dbReference type="ARBA" id="ARBA00023128"/>
    </source>
</evidence>
<name>A0A131YLD4_RHIAP</name>
<dbReference type="GO" id="GO:0004535">
    <property type="term" value="F:poly(A)-specific ribonuclease activity"/>
    <property type="evidence" value="ECO:0007669"/>
    <property type="project" value="UniProtKB-ARBA"/>
</dbReference>
<keyword evidence="3" id="KW-0597">Phosphoprotein</keyword>
<feature type="domain" description="2',5'-phosphodiesterase 12-like N-terminal" evidence="15">
    <location>
        <begin position="153"/>
        <end position="255"/>
    </location>
</feature>
<evidence type="ECO:0000259" key="15">
    <source>
        <dbReference type="Pfam" id="PF21171"/>
    </source>
</evidence>
<dbReference type="GO" id="GO:0006397">
    <property type="term" value="P:mRNA processing"/>
    <property type="evidence" value="ECO:0007669"/>
    <property type="project" value="UniProtKB-KW"/>
</dbReference>